<reference evidence="1" key="1">
    <citation type="submission" date="2018-04" db="EMBL/GenBank/DDBJ databases">
        <authorList>
            <person name="Go L.Y."/>
            <person name="Mitchell J.A."/>
        </authorList>
    </citation>
    <scope>NUCLEOTIDE SEQUENCE</scope>
    <source>
        <strain evidence="1">1202_13E004</strain>
    </source>
</reference>
<organism evidence="1">
    <name type="scientific">Enterococcus faecalis</name>
    <name type="common">Streptococcus faecalis</name>
    <dbReference type="NCBI Taxonomy" id="1351"/>
    <lineage>
        <taxon>Bacteria</taxon>
        <taxon>Bacillati</taxon>
        <taxon>Bacillota</taxon>
        <taxon>Bacilli</taxon>
        <taxon>Lactobacillales</taxon>
        <taxon>Enterococcaceae</taxon>
        <taxon>Enterococcus</taxon>
    </lineage>
</organism>
<accession>A0A2U8T3A0</accession>
<dbReference type="AlphaFoldDB" id="A0A2U8T3A0"/>
<protein>
    <submittedName>
        <fullName evidence="1">Uncharacterized protein</fullName>
    </submittedName>
</protein>
<dbReference type="EMBL" id="MH225413">
    <property type="protein sequence ID" value="AWM66402.1"/>
    <property type="molecule type" value="Genomic_DNA"/>
</dbReference>
<name>A0A2U8T3A0_ENTFL</name>
<sequence length="145" mass="16918">MRLLGAVVISEMMYRIYEIEEVISEMDLLEVEDDIAETDEDMQLVISGWYVTIPELNLNLREGLVCVWDEEEKLFMPDFAITVIYEGEIESKDWIYYEQDGFVVTLANWLNGRLSVKQIEQLRCEIVIPQKDVVANNNLFKGSEE</sequence>
<evidence type="ECO:0000313" key="1">
    <source>
        <dbReference type="EMBL" id="AWM66402.1"/>
    </source>
</evidence>
<proteinExistence type="predicted"/>